<name>A0A6C0LJH8_9ZZZZ</name>
<dbReference type="AlphaFoldDB" id="A0A6C0LJH8"/>
<organism evidence="1">
    <name type="scientific">viral metagenome</name>
    <dbReference type="NCBI Taxonomy" id="1070528"/>
    <lineage>
        <taxon>unclassified sequences</taxon>
        <taxon>metagenomes</taxon>
        <taxon>organismal metagenomes</taxon>
    </lineage>
</organism>
<evidence type="ECO:0000313" key="1">
    <source>
        <dbReference type="EMBL" id="QHU30703.1"/>
    </source>
</evidence>
<accession>A0A6C0LJH8</accession>
<protein>
    <submittedName>
        <fullName evidence="1">Uncharacterized protein</fullName>
    </submittedName>
</protein>
<sequence>MGVWDLYCVICGAVCDRGGYTDEDDNDIEHIVFKQKYAWLDKIFILLEHNDLVVSGEVNLGNSTLTSKNYPIVETIRESTKKIPFGVPCHKACHQLLKKYLKYNLKLSDIDKKLNWGGVTMLKWGIMKRYHSQFFDFHRLIDDNNEWLIESPLKNTKNRERILKLWKPIISKSSIRSISRSRSKSRSERKSPAESATCFKVGTKRKGLDGNMWQIRKSGKSQRWVKCG</sequence>
<reference evidence="1" key="1">
    <citation type="journal article" date="2020" name="Nature">
        <title>Giant virus diversity and host interactions through global metagenomics.</title>
        <authorList>
            <person name="Schulz F."/>
            <person name="Roux S."/>
            <person name="Paez-Espino D."/>
            <person name="Jungbluth S."/>
            <person name="Walsh D.A."/>
            <person name="Denef V.J."/>
            <person name="McMahon K.D."/>
            <person name="Konstantinidis K.T."/>
            <person name="Eloe-Fadrosh E.A."/>
            <person name="Kyrpides N.C."/>
            <person name="Woyke T."/>
        </authorList>
    </citation>
    <scope>NUCLEOTIDE SEQUENCE</scope>
    <source>
        <strain evidence="1">GVMAG-M-3300027833-19</strain>
    </source>
</reference>
<proteinExistence type="predicted"/>
<dbReference type="EMBL" id="MN740513">
    <property type="protein sequence ID" value="QHU30703.1"/>
    <property type="molecule type" value="Genomic_DNA"/>
</dbReference>